<dbReference type="Pfam" id="PF01906">
    <property type="entry name" value="YbjQ_1"/>
    <property type="match status" value="1"/>
</dbReference>
<gene>
    <name evidence="3" type="ORF">Q3982_04430</name>
</gene>
<protein>
    <recommendedName>
        <fullName evidence="2">UPF0145 protein Q3982_04430</fullName>
    </recommendedName>
</protein>
<keyword evidence="4" id="KW-1185">Reference proteome</keyword>
<comment type="caution">
    <text evidence="3">The sequence shown here is derived from an EMBL/GenBank/DDBJ whole genome shotgun (WGS) entry which is preliminary data.</text>
</comment>
<organism evidence="3 4">
    <name type="scientific">Phoenicibacter congonensis</name>
    <dbReference type="NCBI Taxonomy" id="1944646"/>
    <lineage>
        <taxon>Bacteria</taxon>
        <taxon>Bacillati</taxon>
        <taxon>Actinomycetota</taxon>
        <taxon>Coriobacteriia</taxon>
        <taxon>Eggerthellales</taxon>
        <taxon>Eggerthellaceae</taxon>
        <taxon>Phoenicibacter</taxon>
    </lineage>
</organism>
<evidence type="ECO:0000256" key="1">
    <source>
        <dbReference type="ARBA" id="ARBA00010751"/>
    </source>
</evidence>
<evidence type="ECO:0000313" key="3">
    <source>
        <dbReference type="EMBL" id="MDO4841905.1"/>
    </source>
</evidence>
<dbReference type="AlphaFoldDB" id="A0AA43U953"/>
<evidence type="ECO:0000256" key="2">
    <source>
        <dbReference type="HAMAP-Rule" id="MF_00338"/>
    </source>
</evidence>
<dbReference type="InterPro" id="IPR035439">
    <property type="entry name" value="UPF0145_dom_sf"/>
</dbReference>
<dbReference type="Gene3D" id="3.30.110.70">
    <property type="entry name" value="Hypothetical protein apc22750. Chain B"/>
    <property type="match status" value="1"/>
</dbReference>
<dbReference type="PANTHER" id="PTHR34068:SF2">
    <property type="entry name" value="UPF0145 PROTEIN SCO3412"/>
    <property type="match status" value="1"/>
</dbReference>
<name>A0AA43U953_9ACTN</name>
<dbReference type="SUPFAM" id="SSF117782">
    <property type="entry name" value="YbjQ-like"/>
    <property type="match status" value="1"/>
</dbReference>
<sequence length="104" mass="11262">MLVSTSDVIPGNKEVEVLGLVRGNIVTSKHIGRDIMASFKNVVGGEIKSYSMMTNEARQIAEDRMVIEAEKLGADAIISARFASDTVMQGTVEMLAYGTAIKFH</sequence>
<evidence type="ECO:0000313" key="4">
    <source>
        <dbReference type="Proteomes" id="UP001168575"/>
    </source>
</evidence>
<dbReference type="InterPro" id="IPR002765">
    <property type="entry name" value="UPF0145_YbjQ-like"/>
</dbReference>
<dbReference type="Proteomes" id="UP001168575">
    <property type="component" value="Unassembled WGS sequence"/>
</dbReference>
<accession>A0AA43U953</accession>
<dbReference type="EMBL" id="JAUMVS010000062">
    <property type="protein sequence ID" value="MDO4841905.1"/>
    <property type="molecule type" value="Genomic_DNA"/>
</dbReference>
<proteinExistence type="inferred from homology"/>
<dbReference type="HAMAP" id="MF_00338">
    <property type="entry name" value="UPF0145"/>
    <property type="match status" value="1"/>
</dbReference>
<dbReference type="PANTHER" id="PTHR34068">
    <property type="entry name" value="UPF0145 PROTEIN YBJQ"/>
    <property type="match status" value="1"/>
</dbReference>
<reference evidence="3" key="1">
    <citation type="submission" date="2023-07" db="EMBL/GenBank/DDBJ databases">
        <title>Between Cages and Wild: Unraveling the Impact of Captivity on Animal Microbiomes and Antimicrobial Resistance.</title>
        <authorList>
            <person name="Schmartz G.P."/>
            <person name="Rehner J."/>
            <person name="Schuff M.J."/>
            <person name="Becker S.L."/>
            <person name="Kravczyk M."/>
            <person name="Gurevich A."/>
            <person name="Francke R."/>
            <person name="Mueller R."/>
            <person name="Keller V."/>
            <person name="Keller A."/>
        </authorList>
    </citation>
    <scope>NUCLEOTIDE SEQUENCE</scope>
    <source>
        <strain evidence="3">S12M_St_49</strain>
    </source>
</reference>
<comment type="similarity">
    <text evidence="1 2">Belongs to the UPF0145 family.</text>
</comment>